<sequence>MGRSLLFSAILAATIAIPAVHAQQSSGGLYGAVALQGRIADAQVVIRNLETNATQIRKPEASGKYSIAGLSPGKYEIVLSCGGQRLASTQAIVRPGSSTAVAPLADRLAAATELGEVRVSAAGINNAADNTAPIDVSTPQLVRQYSQELFRKTGVDTSGNNGSGGPYSNLLTALPQQFMSQVASQPSGGSGYASFGGGSGTETRYYVNEFDTTFDYSGAGANMVPGELIGYATVIANGASAKYSNAMGGSVSAATKSGDNTWRAGFSSYIVPPYSRLLRRHTEDDALIDADGKRTWFLEGGIATNGQQDTAFNNTFWVSGPLLKDRLFVNLAYQETQPASRSNYLYGSTLGYAAQFMHNYHNPAATLTWNVTENQTLDVVAASNKTKDHTTIWKLDEPGDAQSAKQYFRNVLFKMDEDFYVGRYRWHMNDSMDLSVMGGYFTHSEQNLFNGFDIFAARITRDSRGQNVYNVVSDGSPDSEIPFDYSKRGFRADWVWQPGSHKLGLGAERYAFFENNQSAYGESGHYTYFDYALGSPSKDDVSGIAIPANTRYMRSFVSYYGGPLTQVNRGAYLEDYWQALENLVVYAGVRRDNNQSMLGSGLRALNFWTTSPRFGLSWDVKGDSSMKAGFTYGRYSMAVPGVILANALNDSTQQYQYYTYDGINADGTPIAPQQFGSYAVTSTVSDPRVVSSRTIRTSQQENLGLYFQDNGLIPHWSETLELNYANVKRAISAWRDLNTPGYSSAAYRYLQSLGYEDPYIGNIVLVNPGRDIVLSNDFDHDGSLETVVVPASAAGLPKPKRKAYTFSVEMVHPETPDQPVFLQASYTWKHVWGNYEGYYAEGDPASNLLGSQVFQYAALTQGATGNLPQDIRHAFLLNSSHTFGSSGFSAGLGLNWQSGANTSCYSQYPLSSDAASTAGEHAYYCAGVAVSRGSLGRLPSWWLLNMNTAWEHSWGSNRLRLEFNMGNVLNKNTLVFVSPYYGYYNGSALVKESRYGGQASLAPRSASFAIRYNWN</sequence>
<dbReference type="RefSeq" id="WP_064539371.1">
    <property type="nucleotide sequence ID" value="NZ_LWSU01000139.1"/>
</dbReference>
<dbReference type="Proteomes" id="UP000093858">
    <property type="component" value="Unassembled WGS sequence"/>
</dbReference>
<dbReference type="PANTHER" id="PTHR30069:SF46">
    <property type="entry name" value="OAR PROTEIN"/>
    <property type="match status" value="1"/>
</dbReference>
<feature type="signal peptide" evidence="7">
    <location>
        <begin position="1"/>
        <end position="22"/>
    </location>
</feature>
<proteinExistence type="predicted"/>
<dbReference type="Gene3D" id="2.40.170.20">
    <property type="entry name" value="TonB-dependent receptor, beta-barrel domain"/>
    <property type="match status" value="2"/>
</dbReference>
<accession>A0A199P325</accession>
<dbReference type="GO" id="GO:0015344">
    <property type="term" value="F:siderophore uptake transmembrane transporter activity"/>
    <property type="evidence" value="ECO:0007669"/>
    <property type="project" value="TreeGrafter"/>
</dbReference>
<feature type="chain" id="PRO_5008282371" description="TonB-dependent receptor" evidence="7">
    <location>
        <begin position="23"/>
        <end position="1015"/>
    </location>
</feature>
<keyword evidence="7" id="KW-0732">Signal</keyword>
<name>A0A199P325_9XANT</name>
<evidence type="ECO:0000256" key="4">
    <source>
        <dbReference type="ARBA" id="ARBA00022692"/>
    </source>
</evidence>
<keyword evidence="2" id="KW-0813">Transport</keyword>
<evidence type="ECO:0000256" key="3">
    <source>
        <dbReference type="ARBA" id="ARBA00022452"/>
    </source>
</evidence>
<dbReference type="SUPFAM" id="SSF49452">
    <property type="entry name" value="Starch-binding domain-like"/>
    <property type="match status" value="1"/>
</dbReference>
<comment type="caution">
    <text evidence="8">The sequence shown here is derived from an EMBL/GenBank/DDBJ whole genome shotgun (WGS) entry which is preliminary data.</text>
</comment>
<dbReference type="GO" id="GO:0030246">
    <property type="term" value="F:carbohydrate binding"/>
    <property type="evidence" value="ECO:0007669"/>
    <property type="project" value="InterPro"/>
</dbReference>
<evidence type="ECO:0000313" key="9">
    <source>
        <dbReference type="Proteomes" id="UP000093858"/>
    </source>
</evidence>
<reference evidence="8 9" key="1">
    <citation type="submission" date="2016-04" db="EMBL/GenBank/DDBJ databases">
        <title>Xanthomonas translucens phylogeny.</title>
        <authorList>
            <person name="Langlois P."/>
        </authorList>
    </citation>
    <scope>NUCLEOTIDE SEQUENCE [LARGE SCALE GENOMIC DNA]</scope>
    <source>
        <strain evidence="8 9">B99</strain>
    </source>
</reference>
<comment type="subcellular location">
    <subcellularLocation>
        <location evidence="1">Cell outer membrane</location>
        <topology evidence="1">Multi-pass membrane protein</topology>
    </subcellularLocation>
</comment>
<dbReference type="PANTHER" id="PTHR30069">
    <property type="entry name" value="TONB-DEPENDENT OUTER MEMBRANE RECEPTOR"/>
    <property type="match status" value="1"/>
</dbReference>
<dbReference type="AlphaFoldDB" id="A0A199P325"/>
<evidence type="ECO:0000313" key="8">
    <source>
        <dbReference type="EMBL" id="OAX55684.1"/>
    </source>
</evidence>
<dbReference type="InterPro" id="IPR039426">
    <property type="entry name" value="TonB-dep_rcpt-like"/>
</dbReference>
<organism evidence="8 9">
    <name type="scientific">Xanthomonas graminis pv. poae</name>
    <dbReference type="NCBI Taxonomy" id="227946"/>
    <lineage>
        <taxon>Bacteria</taxon>
        <taxon>Pseudomonadati</taxon>
        <taxon>Pseudomonadota</taxon>
        <taxon>Gammaproteobacteria</taxon>
        <taxon>Lysobacterales</taxon>
        <taxon>Lysobacteraceae</taxon>
        <taxon>Xanthomonas</taxon>
        <taxon>Xanthomonas translucens group</taxon>
        <taxon>Xanthomonas graminis</taxon>
    </lineage>
</organism>
<evidence type="ECO:0000256" key="1">
    <source>
        <dbReference type="ARBA" id="ARBA00004571"/>
    </source>
</evidence>
<evidence type="ECO:0000256" key="2">
    <source>
        <dbReference type="ARBA" id="ARBA00022448"/>
    </source>
</evidence>
<evidence type="ECO:0000256" key="6">
    <source>
        <dbReference type="ARBA" id="ARBA00023237"/>
    </source>
</evidence>
<evidence type="ECO:0000256" key="7">
    <source>
        <dbReference type="SAM" id="SignalP"/>
    </source>
</evidence>
<dbReference type="InterPro" id="IPR036942">
    <property type="entry name" value="Beta-barrel_TonB_sf"/>
</dbReference>
<keyword evidence="4" id="KW-0812">Transmembrane</keyword>
<gene>
    <name evidence="8" type="ORF">A6R73_16040</name>
</gene>
<keyword evidence="6" id="KW-0998">Cell outer membrane</keyword>
<protein>
    <recommendedName>
        <fullName evidence="10">TonB-dependent receptor</fullName>
    </recommendedName>
</protein>
<dbReference type="Gene3D" id="2.60.40.1120">
    <property type="entry name" value="Carboxypeptidase-like, regulatory domain"/>
    <property type="match status" value="1"/>
</dbReference>
<dbReference type="GO" id="GO:0009279">
    <property type="term" value="C:cell outer membrane"/>
    <property type="evidence" value="ECO:0007669"/>
    <property type="project" value="UniProtKB-SubCell"/>
</dbReference>
<dbReference type="EMBL" id="LWSU01000139">
    <property type="protein sequence ID" value="OAX55684.1"/>
    <property type="molecule type" value="Genomic_DNA"/>
</dbReference>
<dbReference type="InterPro" id="IPR013784">
    <property type="entry name" value="Carb-bd-like_fold"/>
</dbReference>
<dbReference type="GO" id="GO:0044718">
    <property type="term" value="P:siderophore transmembrane transport"/>
    <property type="evidence" value="ECO:0007669"/>
    <property type="project" value="TreeGrafter"/>
</dbReference>
<evidence type="ECO:0008006" key="10">
    <source>
        <dbReference type="Google" id="ProtNLM"/>
    </source>
</evidence>
<keyword evidence="3" id="KW-1134">Transmembrane beta strand</keyword>
<keyword evidence="5" id="KW-0472">Membrane</keyword>
<evidence type="ECO:0000256" key="5">
    <source>
        <dbReference type="ARBA" id="ARBA00023136"/>
    </source>
</evidence>
<dbReference type="SUPFAM" id="SSF56935">
    <property type="entry name" value="Porins"/>
    <property type="match status" value="1"/>
</dbReference>